<dbReference type="VEuPathDB" id="CryptoDB:Vbra_15406"/>
<organism evidence="15 16">
    <name type="scientific">Vitrella brassicaformis (strain CCMP3155)</name>
    <dbReference type="NCBI Taxonomy" id="1169540"/>
    <lineage>
        <taxon>Eukaryota</taxon>
        <taxon>Sar</taxon>
        <taxon>Alveolata</taxon>
        <taxon>Colpodellida</taxon>
        <taxon>Vitrellaceae</taxon>
        <taxon>Vitrella</taxon>
    </lineage>
</organism>
<evidence type="ECO:0000256" key="9">
    <source>
        <dbReference type="ARBA" id="ARBA00023157"/>
    </source>
</evidence>
<dbReference type="PANTHER" id="PTHR31764:SF0">
    <property type="entry name" value="GENERATIVE CELL SPECIFIC-1_HAP2 DOMAIN-CONTAINING PROTEIN"/>
    <property type="match status" value="1"/>
</dbReference>
<feature type="chain" id="PRO_5005189288" description="Generative cell specific-1/HAP2 domain-containing protein" evidence="13">
    <location>
        <begin position="22"/>
        <end position="821"/>
    </location>
</feature>
<keyword evidence="6 12" id="KW-1133">Transmembrane helix</keyword>
<evidence type="ECO:0000256" key="11">
    <source>
        <dbReference type="SAM" id="MobiDB-lite"/>
    </source>
</evidence>
<evidence type="ECO:0000256" key="4">
    <source>
        <dbReference type="ARBA" id="ARBA00022692"/>
    </source>
</evidence>
<evidence type="ECO:0000256" key="2">
    <source>
        <dbReference type="ARBA" id="ARBA00010929"/>
    </source>
</evidence>
<keyword evidence="3" id="KW-1003">Cell membrane</keyword>
<evidence type="ECO:0000256" key="8">
    <source>
        <dbReference type="ARBA" id="ARBA00023136"/>
    </source>
</evidence>
<dbReference type="GO" id="GO:0005886">
    <property type="term" value="C:plasma membrane"/>
    <property type="evidence" value="ECO:0007669"/>
    <property type="project" value="UniProtKB-SubCell"/>
</dbReference>
<dbReference type="OrthoDB" id="446260at2759"/>
<keyword evidence="8 12" id="KW-0472">Membrane</keyword>
<dbReference type="Proteomes" id="UP000041254">
    <property type="component" value="Unassembled WGS sequence"/>
</dbReference>
<evidence type="ECO:0000256" key="12">
    <source>
        <dbReference type="SAM" id="Phobius"/>
    </source>
</evidence>
<dbReference type="InParanoid" id="A0A0G4FGZ2"/>
<feature type="transmembrane region" description="Helical" evidence="12">
    <location>
        <begin position="711"/>
        <end position="731"/>
    </location>
</feature>
<evidence type="ECO:0000256" key="13">
    <source>
        <dbReference type="SAM" id="SignalP"/>
    </source>
</evidence>
<evidence type="ECO:0000259" key="14">
    <source>
        <dbReference type="Pfam" id="PF10699"/>
    </source>
</evidence>
<dbReference type="STRING" id="1169540.A0A0G4FGZ2"/>
<evidence type="ECO:0000313" key="16">
    <source>
        <dbReference type="Proteomes" id="UP000041254"/>
    </source>
</evidence>
<dbReference type="InterPro" id="IPR040326">
    <property type="entry name" value="HAP2/GCS1"/>
</dbReference>
<evidence type="ECO:0000256" key="7">
    <source>
        <dbReference type="ARBA" id="ARBA00023121"/>
    </source>
</evidence>
<accession>A0A0G4FGZ2</accession>
<evidence type="ECO:0000256" key="10">
    <source>
        <dbReference type="ARBA" id="ARBA00023279"/>
    </source>
</evidence>
<dbReference type="GO" id="GO:0007338">
    <property type="term" value="P:single fertilization"/>
    <property type="evidence" value="ECO:0007669"/>
    <property type="project" value="UniProtKB-KW"/>
</dbReference>
<feature type="compositionally biased region" description="Basic and acidic residues" evidence="11">
    <location>
        <begin position="775"/>
        <end position="800"/>
    </location>
</feature>
<proteinExistence type="inferred from homology"/>
<dbReference type="Pfam" id="PF10699">
    <property type="entry name" value="HAP2-GCS1"/>
    <property type="match status" value="1"/>
</dbReference>
<comment type="similarity">
    <text evidence="2">Belongs to the HAP2/GCS1 family.</text>
</comment>
<dbReference type="PANTHER" id="PTHR31764">
    <property type="entry name" value="PROTEIN HAPLESS 2"/>
    <property type="match status" value="1"/>
</dbReference>
<dbReference type="OMA" id="RYSENTW"/>
<reference evidence="15 16" key="1">
    <citation type="submission" date="2014-11" db="EMBL/GenBank/DDBJ databases">
        <authorList>
            <person name="Zhu J."/>
            <person name="Qi W."/>
            <person name="Song R."/>
        </authorList>
    </citation>
    <scope>NUCLEOTIDE SEQUENCE [LARGE SCALE GENOMIC DNA]</scope>
</reference>
<keyword evidence="4 12" id="KW-0812">Transmembrane</keyword>
<keyword evidence="16" id="KW-1185">Reference proteome</keyword>
<sequence>MHPLQLPLLLVLQAAFQPVSADLISSSKVEKCIKTSVSDLDCTEKLVLLLNINTGEGGSEYLELGGVSVEDTLGDGERVNLSFSKDIRVKIFKEDVLVSYPLVYIQDVYDDAAEVQNFDNRRAVGGIFSSTDNCETDEMKLYRKHTEDNTWVKDNKWNRLSCGVLFKDEGEPDGPDRKYEPIPSSGGFCCFCDNFDAAFPTIEWKRGLQLECWTFNSPWSCHAMRYGEEKSEIYRVQTHKWQWSISITMYDIAAMYMCEEILGGVSGYEAKSHLCCPKACGECGNDECDKAPGGATNCCAAPMLSSNRNCSSHAPPCVVSFGDSGPSHSSSSFREPTAWTATINPNRKVAEAQSIIVKYQGSLLPDDGVPTWLEDKYVVWPAEDSTGDMLRIGDERGPLILDQSHFDLTGAGCDKIGITYEGFKLQPDRCSAKKNTCTGRNPNEYRKDDLDKPALERNWLLRYRVEAESILRAVSRTNFTADRSARSVTFKWLGDHSSLITLEAKADSLRWVLQLSPGRIVGLRMADFEALKGGDLVVIVQNTGKLTAEYEIGVSCCWGNAGCQQIKQASSESNDMSSLSQEACSFVSSSYLLHSGAKQVTLSPQATREVTFRLNTETELGGAARCTVGMLNQLAATEDRRTICFNITATESTLGQQEEGEIGGLGAGDYKPDFQYEKDKIYVEVTCRDICPSFWALACFVDNLDICLSRLGPLVGVTVLLAVLGCCLICFRNYIFYCIAALCRGARGMATARPRVTSNSRHPVRQARPARRQRGGKDARKEGGGGRTRERDEDVGREGEGPPAVEMGEEREKGRRRSARK</sequence>
<feature type="region of interest" description="Disordered" evidence="11">
    <location>
        <begin position="754"/>
        <end position="821"/>
    </location>
</feature>
<evidence type="ECO:0000256" key="5">
    <source>
        <dbReference type="ARBA" id="ARBA00022729"/>
    </source>
</evidence>
<evidence type="ECO:0000313" key="15">
    <source>
        <dbReference type="EMBL" id="CEM12681.1"/>
    </source>
</evidence>
<dbReference type="InterPro" id="IPR018928">
    <property type="entry name" value="HAP2/GCS1_dom"/>
</dbReference>
<keyword evidence="9" id="KW-1015">Disulfide bond</keyword>
<keyword evidence="5 13" id="KW-0732">Signal</keyword>
<dbReference type="EMBL" id="CDMY01000436">
    <property type="protein sequence ID" value="CEM12681.1"/>
    <property type="molecule type" value="Genomic_DNA"/>
</dbReference>
<feature type="signal peptide" evidence="13">
    <location>
        <begin position="1"/>
        <end position="21"/>
    </location>
</feature>
<keyword evidence="10" id="KW-0278">Fertilization</keyword>
<dbReference type="GO" id="GO:0008289">
    <property type="term" value="F:lipid binding"/>
    <property type="evidence" value="ECO:0007669"/>
    <property type="project" value="UniProtKB-KW"/>
</dbReference>
<keyword evidence="7" id="KW-0446">Lipid-binding</keyword>
<dbReference type="AlphaFoldDB" id="A0A0G4FGZ2"/>
<feature type="compositionally biased region" description="Basic residues" evidence="11">
    <location>
        <begin position="762"/>
        <end position="774"/>
    </location>
</feature>
<evidence type="ECO:0000256" key="6">
    <source>
        <dbReference type="ARBA" id="ARBA00022989"/>
    </source>
</evidence>
<comment type="subcellular location">
    <subcellularLocation>
        <location evidence="1">Cell membrane</location>
        <topology evidence="1">Single-pass type I membrane protein</topology>
    </subcellularLocation>
</comment>
<gene>
    <name evidence="15" type="ORF">Vbra_15406</name>
</gene>
<evidence type="ECO:0000256" key="1">
    <source>
        <dbReference type="ARBA" id="ARBA00004251"/>
    </source>
</evidence>
<feature type="domain" description="Generative cell specific-1/HAP2" evidence="14">
    <location>
        <begin position="40"/>
        <end position="705"/>
    </location>
</feature>
<protein>
    <recommendedName>
        <fullName evidence="14">Generative cell specific-1/HAP2 domain-containing protein</fullName>
    </recommendedName>
</protein>
<evidence type="ECO:0000256" key="3">
    <source>
        <dbReference type="ARBA" id="ARBA00022475"/>
    </source>
</evidence>
<name>A0A0G4FGZ2_VITBC</name>